<protein>
    <submittedName>
        <fullName evidence="3">Uncharacterized protein</fullName>
    </submittedName>
</protein>
<dbReference type="Gene3D" id="3.40.50.2000">
    <property type="entry name" value="Glycogen Phosphorylase B"/>
    <property type="match status" value="1"/>
</dbReference>
<reference evidence="3" key="1">
    <citation type="submission" date="2019-03" db="EMBL/GenBank/DDBJ databases">
        <authorList>
            <person name="Mank J."/>
            <person name="Almeida P."/>
        </authorList>
    </citation>
    <scope>NUCLEOTIDE SEQUENCE</scope>
    <source>
        <strain evidence="3">78183</strain>
    </source>
</reference>
<dbReference type="GO" id="GO:0016757">
    <property type="term" value="F:glycosyltransferase activity"/>
    <property type="evidence" value="ECO:0007669"/>
    <property type="project" value="UniProtKB-KW"/>
</dbReference>
<evidence type="ECO:0000256" key="2">
    <source>
        <dbReference type="SAM" id="Phobius"/>
    </source>
</evidence>
<name>A0A6N2NC66_SALVM</name>
<keyword evidence="1" id="KW-0808">Transferase</keyword>
<organism evidence="3">
    <name type="scientific">Salix viminalis</name>
    <name type="common">Common osier</name>
    <name type="synonym">Basket willow</name>
    <dbReference type="NCBI Taxonomy" id="40686"/>
    <lineage>
        <taxon>Eukaryota</taxon>
        <taxon>Viridiplantae</taxon>
        <taxon>Streptophyta</taxon>
        <taxon>Embryophyta</taxon>
        <taxon>Tracheophyta</taxon>
        <taxon>Spermatophyta</taxon>
        <taxon>Magnoliopsida</taxon>
        <taxon>eudicotyledons</taxon>
        <taxon>Gunneridae</taxon>
        <taxon>Pentapetalae</taxon>
        <taxon>rosids</taxon>
        <taxon>fabids</taxon>
        <taxon>Malpighiales</taxon>
        <taxon>Salicaceae</taxon>
        <taxon>Saliceae</taxon>
        <taxon>Salix</taxon>
    </lineage>
</organism>
<feature type="transmembrane region" description="Helical" evidence="2">
    <location>
        <begin position="118"/>
        <end position="137"/>
    </location>
</feature>
<accession>A0A6N2NC66</accession>
<dbReference type="PANTHER" id="PTHR48046">
    <property type="entry name" value="UDP-GLYCOSYLTRANSFERASE 72E1"/>
    <property type="match status" value="1"/>
</dbReference>
<evidence type="ECO:0000256" key="1">
    <source>
        <dbReference type="ARBA" id="ARBA00022676"/>
    </source>
</evidence>
<dbReference type="SUPFAM" id="SSF53756">
    <property type="entry name" value="UDP-Glycosyltransferase/glycogen phosphorylase"/>
    <property type="match status" value="1"/>
</dbReference>
<keyword evidence="2" id="KW-0812">Transmembrane</keyword>
<dbReference type="EMBL" id="CAADRP010002218">
    <property type="protein sequence ID" value="VFU63675.1"/>
    <property type="molecule type" value="Genomic_DNA"/>
</dbReference>
<keyword evidence="1" id="KW-0328">Glycosyltransferase</keyword>
<keyword evidence="2" id="KW-1133">Transmembrane helix</keyword>
<evidence type="ECO:0000313" key="3">
    <source>
        <dbReference type="EMBL" id="VFU63675.1"/>
    </source>
</evidence>
<dbReference type="PANTHER" id="PTHR48046:SF4">
    <property type="entry name" value="GLYCOSYLTRANSFERASE"/>
    <property type="match status" value="1"/>
</dbReference>
<dbReference type="AlphaFoldDB" id="A0A6N2NC66"/>
<keyword evidence="2" id="KW-0472">Membrane</keyword>
<gene>
    <name evidence="3" type="ORF">SVIM_LOCUS485463</name>
</gene>
<proteinExistence type="predicted"/>
<sequence length="159" mass="17261">MLVAENKSAKPHVAKRLVVLHNFHVSFIVIATNEVSAGQDNLLRSSTLPPGLDVVYLPTVDVFAVAADGMPVAARLSVIVEEAIKSLKSVLVELGKIKAVAIDLFCTQVFDICRELSIPAYLFFTASVALLTFSLYLPTLDREVKPRISCGTHSPRVQS</sequence>